<dbReference type="GO" id="GO:0005829">
    <property type="term" value="C:cytosol"/>
    <property type="evidence" value="ECO:0007669"/>
    <property type="project" value="TreeGrafter"/>
</dbReference>
<dbReference type="RefSeq" id="WP_146787250.1">
    <property type="nucleotide sequence ID" value="NZ_BAABIO010000001.1"/>
</dbReference>
<dbReference type="InterPro" id="IPR033738">
    <property type="entry name" value="AsnB_N"/>
</dbReference>
<evidence type="ECO:0000256" key="9">
    <source>
        <dbReference type="PIRSR" id="PIRSR001589-2"/>
    </source>
</evidence>
<evidence type="ECO:0000256" key="6">
    <source>
        <dbReference type="ARBA" id="ARBA00022962"/>
    </source>
</evidence>
<evidence type="ECO:0000256" key="5">
    <source>
        <dbReference type="ARBA" id="ARBA00022840"/>
    </source>
</evidence>
<dbReference type="CDD" id="cd00712">
    <property type="entry name" value="AsnB"/>
    <property type="match status" value="1"/>
</dbReference>
<dbReference type="InterPro" id="IPR001962">
    <property type="entry name" value="Asn_synthase"/>
</dbReference>
<keyword evidence="12" id="KW-0436">Ligase</keyword>
<evidence type="ECO:0000256" key="4">
    <source>
        <dbReference type="ARBA" id="ARBA00022741"/>
    </source>
</evidence>
<accession>A0A5B8UIV2</accession>
<dbReference type="InterPro" id="IPR029055">
    <property type="entry name" value="Ntn_hydrolases_N"/>
</dbReference>
<dbReference type="Gene3D" id="3.60.20.10">
    <property type="entry name" value="Glutamine Phosphoribosylpyrophosphate, subunit 1, domain 1"/>
    <property type="match status" value="1"/>
</dbReference>
<keyword evidence="8" id="KW-0061">Asparagine biosynthesis</keyword>
<dbReference type="OrthoDB" id="9763290at2"/>
<evidence type="ECO:0000256" key="3">
    <source>
        <dbReference type="ARBA" id="ARBA00012737"/>
    </source>
</evidence>
<dbReference type="GO" id="GO:0004066">
    <property type="term" value="F:asparagine synthase (glutamine-hydrolyzing) activity"/>
    <property type="evidence" value="ECO:0007669"/>
    <property type="project" value="UniProtKB-EC"/>
</dbReference>
<keyword evidence="6 8" id="KW-0315">Glutamine amidotransferase</keyword>
<evidence type="ECO:0000256" key="2">
    <source>
        <dbReference type="ARBA" id="ARBA00005752"/>
    </source>
</evidence>
<feature type="domain" description="Glutamine amidotransferase type-2" evidence="11">
    <location>
        <begin position="2"/>
        <end position="214"/>
    </location>
</feature>
<organism evidence="12 13">
    <name type="scientific">Flavisolibacter ginsenosidimutans</name>
    <dbReference type="NCBI Taxonomy" id="661481"/>
    <lineage>
        <taxon>Bacteria</taxon>
        <taxon>Pseudomonadati</taxon>
        <taxon>Bacteroidota</taxon>
        <taxon>Chitinophagia</taxon>
        <taxon>Chitinophagales</taxon>
        <taxon>Chitinophagaceae</taxon>
        <taxon>Flavisolibacter</taxon>
    </lineage>
</organism>
<dbReference type="GO" id="GO:0005524">
    <property type="term" value="F:ATP binding"/>
    <property type="evidence" value="ECO:0007669"/>
    <property type="project" value="UniProtKB-KW"/>
</dbReference>
<dbReference type="GO" id="GO:0006529">
    <property type="term" value="P:asparagine biosynthetic process"/>
    <property type="evidence" value="ECO:0007669"/>
    <property type="project" value="UniProtKB-KW"/>
</dbReference>
<dbReference type="Gene3D" id="3.40.50.620">
    <property type="entry name" value="HUPs"/>
    <property type="match status" value="1"/>
</dbReference>
<dbReference type="SUPFAM" id="SSF52402">
    <property type="entry name" value="Adenine nucleotide alpha hydrolases-like"/>
    <property type="match status" value="1"/>
</dbReference>
<evidence type="ECO:0000313" key="13">
    <source>
        <dbReference type="Proteomes" id="UP000321204"/>
    </source>
</evidence>
<feature type="active site" description="For GATase activity" evidence="8">
    <location>
        <position position="2"/>
    </location>
</feature>
<name>A0A5B8UIV2_9BACT</name>
<dbReference type="EC" id="6.3.5.4" evidence="3"/>
<evidence type="ECO:0000256" key="7">
    <source>
        <dbReference type="ARBA" id="ARBA00048741"/>
    </source>
</evidence>
<dbReference type="PANTHER" id="PTHR43284:SF1">
    <property type="entry name" value="ASPARAGINE SYNTHETASE"/>
    <property type="match status" value="1"/>
</dbReference>
<keyword evidence="4 9" id="KW-0547">Nucleotide-binding</keyword>
<dbReference type="InterPro" id="IPR014729">
    <property type="entry name" value="Rossmann-like_a/b/a_fold"/>
</dbReference>
<keyword evidence="13" id="KW-1185">Reference proteome</keyword>
<evidence type="ECO:0000256" key="8">
    <source>
        <dbReference type="PIRSR" id="PIRSR001589-1"/>
    </source>
</evidence>
<dbReference type="Proteomes" id="UP000321204">
    <property type="component" value="Chromosome"/>
</dbReference>
<dbReference type="SUPFAM" id="SSF56235">
    <property type="entry name" value="N-terminal nucleophile aminohydrolases (Ntn hydrolases)"/>
    <property type="match status" value="1"/>
</dbReference>
<evidence type="ECO:0000259" key="11">
    <source>
        <dbReference type="PROSITE" id="PS51278"/>
    </source>
</evidence>
<gene>
    <name evidence="12" type="primary">asnB</name>
    <name evidence="12" type="ORF">FSB75_11400</name>
</gene>
<proteinExistence type="inferred from homology"/>
<dbReference type="NCBIfam" id="TIGR01536">
    <property type="entry name" value="asn_synth_AEB"/>
    <property type="match status" value="1"/>
</dbReference>
<dbReference type="KEGG" id="fgg:FSB75_11400"/>
<dbReference type="PIRSF" id="PIRSF001589">
    <property type="entry name" value="Asn_synthetase_glu-h"/>
    <property type="match status" value="1"/>
</dbReference>
<feature type="binding site" evidence="9">
    <location>
        <position position="294"/>
    </location>
    <ligand>
        <name>ATP</name>
        <dbReference type="ChEBI" id="CHEBI:30616"/>
    </ligand>
</feature>
<comment type="similarity">
    <text evidence="2">Belongs to the asparagine synthetase family.</text>
</comment>
<dbReference type="AlphaFoldDB" id="A0A5B8UIV2"/>
<comment type="catalytic activity">
    <reaction evidence="7">
        <text>L-aspartate + L-glutamine + ATP + H2O = L-asparagine + L-glutamate + AMP + diphosphate + H(+)</text>
        <dbReference type="Rhea" id="RHEA:12228"/>
        <dbReference type="ChEBI" id="CHEBI:15377"/>
        <dbReference type="ChEBI" id="CHEBI:15378"/>
        <dbReference type="ChEBI" id="CHEBI:29985"/>
        <dbReference type="ChEBI" id="CHEBI:29991"/>
        <dbReference type="ChEBI" id="CHEBI:30616"/>
        <dbReference type="ChEBI" id="CHEBI:33019"/>
        <dbReference type="ChEBI" id="CHEBI:58048"/>
        <dbReference type="ChEBI" id="CHEBI:58359"/>
        <dbReference type="ChEBI" id="CHEBI:456215"/>
        <dbReference type="EC" id="6.3.5.4"/>
    </reaction>
</comment>
<dbReference type="PROSITE" id="PS51278">
    <property type="entry name" value="GATASE_TYPE_2"/>
    <property type="match status" value="1"/>
</dbReference>
<evidence type="ECO:0000256" key="10">
    <source>
        <dbReference type="PIRSR" id="PIRSR001589-3"/>
    </source>
</evidence>
<dbReference type="CDD" id="cd01991">
    <property type="entry name" value="Asn_synthase_B_C"/>
    <property type="match status" value="1"/>
</dbReference>
<keyword evidence="5 9" id="KW-0067">ATP-binding</keyword>
<dbReference type="Pfam" id="PF13537">
    <property type="entry name" value="GATase_7"/>
    <property type="match status" value="1"/>
</dbReference>
<dbReference type="InterPro" id="IPR051786">
    <property type="entry name" value="ASN_synthetase/amidase"/>
</dbReference>
<dbReference type="PANTHER" id="PTHR43284">
    <property type="entry name" value="ASPARAGINE SYNTHETASE (GLUTAMINE-HYDROLYZING)"/>
    <property type="match status" value="1"/>
</dbReference>
<keyword evidence="8" id="KW-0028">Amino-acid biosynthesis</keyword>
<evidence type="ECO:0000256" key="1">
    <source>
        <dbReference type="ARBA" id="ARBA00005187"/>
    </source>
</evidence>
<dbReference type="EMBL" id="CP042433">
    <property type="protein sequence ID" value="QEC56473.1"/>
    <property type="molecule type" value="Genomic_DNA"/>
</dbReference>
<dbReference type="InterPro" id="IPR017932">
    <property type="entry name" value="GATase_2_dom"/>
</dbReference>
<feature type="binding site" evidence="9">
    <location>
        <position position="101"/>
    </location>
    <ligand>
        <name>L-glutamine</name>
        <dbReference type="ChEBI" id="CHEBI:58359"/>
    </ligand>
</feature>
<protein>
    <recommendedName>
        <fullName evidence="3">asparagine synthase (glutamine-hydrolyzing)</fullName>
        <ecNumber evidence="3">6.3.5.4</ecNumber>
    </recommendedName>
</protein>
<sequence length="634" mass="72658">MCGIAGFIDFKKQSTAEHLKGMSSCLQHRGPDGQGSYFAEGREAAIGLGHRRLSIIDLSTAANQPMHFDGLHVVFNGEIYNYAEIRDELQRRGHAFSTHSDTEVILHAWREWGGDAVHRWHGMFAIALYDEKKNEAVFIRDRAGVKPLNYYWKEGLFLFGSELKTLVAHPAFKKEINPGAVASFLQYGYVSHPHCIYRDTYKLKPGYLLRINLATQQIAEEQYWNVYDYYNKPKLRIELPEAIAETERKLVKAFQYRTVADVPVGVFLSGGYDSTCVTALLQKNSSEKLKTFTIGTTDEKLNEAPFAKQIAQHLGTEHTEYYCTPKEALEIIPDLPHFYDEPFADSSAIPTILVSRLARKKVTVALSADAGDEIFAGYNRYDYISRYGKKLSSIPKPVRKMAVAAMASVSSEKIPYLRNKQNFHSRYDKLKNLLNDPSPSELLKNLSQVFTGPEIKALFAQPVKELSTAHTSTELKAGYSDPFSYMMAIDYQTYMVDDILQKVDRATMSVSLEGREPFLDQDIIEWAAQLPSEYKYRNGQKKYILKEIVHKYVPKEIMERPKMGFGIPVETWLTNELRPLVEEYLSEHSLQQHGLFNVSAVQKTVADFFNGRKEKHLKVWYLLMFQMWYKQWMA</sequence>
<dbReference type="InterPro" id="IPR006426">
    <property type="entry name" value="Asn_synth_AEB"/>
</dbReference>
<evidence type="ECO:0000313" key="12">
    <source>
        <dbReference type="EMBL" id="QEC56473.1"/>
    </source>
</evidence>
<reference evidence="12 13" key="1">
    <citation type="journal article" date="2015" name="Int. J. Syst. Evol. Microbiol.">
        <title>Flavisolibacter ginsenosidimutans sp. nov., with ginsenoside-converting activity isolated from soil used for cultivating ginseng.</title>
        <authorList>
            <person name="Zhao Y."/>
            <person name="Liu Q."/>
            <person name="Kang M.S."/>
            <person name="Jin F."/>
            <person name="Yu H."/>
            <person name="Im W.T."/>
        </authorList>
    </citation>
    <scope>NUCLEOTIDE SEQUENCE [LARGE SCALE GENOMIC DNA]</scope>
    <source>
        <strain evidence="12 13">Gsoil 636</strain>
    </source>
</reference>
<dbReference type="Pfam" id="PF00733">
    <property type="entry name" value="Asn_synthase"/>
    <property type="match status" value="1"/>
</dbReference>
<comment type="pathway">
    <text evidence="1">Amino-acid biosynthesis; L-asparagine biosynthesis; L-asparagine from L-aspartate (L-Gln route): step 1/1.</text>
</comment>
<feature type="site" description="Important for beta-aspartyl-AMP intermediate formation" evidence="10">
    <location>
        <position position="369"/>
    </location>
</feature>